<feature type="region of interest" description="Disordered" evidence="5">
    <location>
        <begin position="1"/>
        <end position="22"/>
    </location>
</feature>
<dbReference type="Proteomes" id="UP000694553">
    <property type="component" value="Unassembled WGS sequence"/>
</dbReference>
<dbReference type="InterPro" id="IPR001299">
    <property type="entry name" value="Ependymin"/>
</dbReference>
<comment type="similarity">
    <text evidence="3">Belongs to the ependymin family.</text>
</comment>
<dbReference type="OMA" id="TMKDCYP"/>
<evidence type="ECO:0000313" key="6">
    <source>
        <dbReference type="Ensembl" id="ENSCMUP00000026069.1"/>
    </source>
</evidence>
<protein>
    <recommendedName>
        <fullName evidence="4">Mammalian ependymin-related protein 1</fullName>
    </recommendedName>
</protein>
<evidence type="ECO:0000256" key="2">
    <source>
        <dbReference type="ARBA" id="ARBA00004227"/>
    </source>
</evidence>
<reference evidence="6" key="3">
    <citation type="submission" date="2025-09" db="UniProtKB">
        <authorList>
            <consortium name="Ensembl"/>
        </authorList>
    </citation>
    <scope>IDENTIFICATION</scope>
</reference>
<comment type="subcellular location">
    <subcellularLocation>
        <location evidence="2">Lysosome lumen</location>
    </subcellularLocation>
</comment>
<evidence type="ECO:0000256" key="5">
    <source>
        <dbReference type="SAM" id="MobiDB-lite"/>
    </source>
</evidence>
<sequence>MRAGLEAGRPRPPAQPARPPACAPCGAAVRGGSAARSMARPAAGRQLRPGPGLPLRLLLLLGVLLLRGGAAAAAGAEPCQAPRQWEGRTVFYEHGSGRNTRAAVSYDGPNQRLRILEERKALIPCKKFFEYILLYKDAVMFQIEQVTKLCSKIALTEPWDPYDIPANSTYEDQYYIGGPGDEVMVQEWSDRKPARKLESWVGVYTVKDCYPVQETYTKNYSVTTSTRFFDIHLGIADPSVFTPPSSCQTAQLTRMKDEC</sequence>
<proteinExistence type="inferred from homology"/>
<dbReference type="PRINTS" id="PR00317">
    <property type="entry name" value="EPENDYMIN"/>
</dbReference>
<dbReference type="GO" id="GO:0007160">
    <property type="term" value="P:cell-matrix adhesion"/>
    <property type="evidence" value="ECO:0007669"/>
    <property type="project" value="InterPro"/>
</dbReference>
<comment type="function">
    <text evidence="1">Binds anionic lipids and gangliosides at acidic pH.</text>
</comment>
<keyword evidence="7" id="KW-1185">Reference proteome</keyword>
<organism evidence="6 7">
    <name type="scientific">Corvus moneduloides</name>
    <name type="common">New Caledonian crow</name>
    <dbReference type="NCBI Taxonomy" id="1196302"/>
    <lineage>
        <taxon>Eukaryota</taxon>
        <taxon>Metazoa</taxon>
        <taxon>Chordata</taxon>
        <taxon>Craniata</taxon>
        <taxon>Vertebrata</taxon>
        <taxon>Euteleostomi</taxon>
        <taxon>Archelosauria</taxon>
        <taxon>Archosauria</taxon>
        <taxon>Dinosauria</taxon>
        <taxon>Saurischia</taxon>
        <taxon>Theropoda</taxon>
        <taxon>Coelurosauria</taxon>
        <taxon>Aves</taxon>
        <taxon>Neognathae</taxon>
        <taxon>Neoaves</taxon>
        <taxon>Telluraves</taxon>
        <taxon>Australaves</taxon>
        <taxon>Passeriformes</taxon>
        <taxon>Corvoidea</taxon>
        <taxon>Corvidae</taxon>
        <taxon>Corvus</taxon>
    </lineage>
</organism>
<accession>A0A8C3H483</accession>
<name>A0A8C3H483_CORMO</name>
<dbReference type="Pfam" id="PF00811">
    <property type="entry name" value="Ependymin"/>
    <property type="match status" value="1"/>
</dbReference>
<evidence type="ECO:0000256" key="4">
    <source>
        <dbReference type="ARBA" id="ARBA00020678"/>
    </source>
</evidence>
<reference evidence="7" key="1">
    <citation type="submission" date="2019-10" db="EMBL/GenBank/DDBJ databases">
        <title>Corvus moneduloides (New Caledonian crow) genome, bCorMon1, primary haplotype.</title>
        <authorList>
            <person name="Rutz C."/>
            <person name="Fungtammasan C."/>
            <person name="Mountcastle J."/>
            <person name="Formenti G."/>
            <person name="Chow W."/>
            <person name="Howe K."/>
            <person name="Steele M.P."/>
            <person name="Fernandes J."/>
            <person name="Gilbert M.T.P."/>
            <person name="Fedrigo O."/>
            <person name="Jarvis E.D."/>
            <person name="Gemmell N."/>
        </authorList>
    </citation>
    <scope>NUCLEOTIDE SEQUENCE [LARGE SCALE GENOMIC DNA]</scope>
</reference>
<dbReference type="PANTHER" id="PTHR10697">
    <property type="entry name" value="MAMMALIAN EPENDYMIN-RELATED PROTEIN 1"/>
    <property type="match status" value="1"/>
</dbReference>
<evidence type="ECO:0000256" key="3">
    <source>
        <dbReference type="ARBA" id="ARBA00010771"/>
    </source>
</evidence>
<reference evidence="6" key="2">
    <citation type="submission" date="2025-08" db="UniProtKB">
        <authorList>
            <consortium name="Ensembl"/>
        </authorList>
    </citation>
    <scope>IDENTIFICATION</scope>
</reference>
<dbReference type="PANTHER" id="PTHR10697:SF1">
    <property type="entry name" value="MAMMALIAN EPENDYMIN-RELATED PROTEIN 1"/>
    <property type="match status" value="1"/>
</dbReference>
<dbReference type="AlphaFoldDB" id="A0A8C3H483"/>
<dbReference type="GO" id="GO:0005576">
    <property type="term" value="C:extracellular region"/>
    <property type="evidence" value="ECO:0007669"/>
    <property type="project" value="InterPro"/>
</dbReference>
<dbReference type="SMART" id="SM00026">
    <property type="entry name" value="EPEND"/>
    <property type="match status" value="1"/>
</dbReference>
<evidence type="ECO:0000313" key="7">
    <source>
        <dbReference type="Proteomes" id="UP000694553"/>
    </source>
</evidence>
<dbReference type="GO" id="GO:0043202">
    <property type="term" value="C:lysosomal lumen"/>
    <property type="evidence" value="ECO:0007669"/>
    <property type="project" value="UniProtKB-SubCell"/>
</dbReference>
<dbReference type="GO" id="GO:0005509">
    <property type="term" value="F:calcium ion binding"/>
    <property type="evidence" value="ECO:0007669"/>
    <property type="project" value="InterPro"/>
</dbReference>
<feature type="compositionally biased region" description="Pro residues" evidence="5">
    <location>
        <begin position="10"/>
        <end position="22"/>
    </location>
</feature>
<dbReference type="Ensembl" id="ENSCMUT00000028030.2">
    <property type="protein sequence ID" value="ENSCMUP00000026069.1"/>
    <property type="gene ID" value="ENSCMUG00000015849.2"/>
</dbReference>
<evidence type="ECO:0000256" key="1">
    <source>
        <dbReference type="ARBA" id="ARBA00002024"/>
    </source>
</evidence>
<gene>
    <name evidence="6" type="primary">EPDR1</name>
</gene>